<proteinExistence type="predicted"/>
<evidence type="ECO:0000256" key="1">
    <source>
        <dbReference type="SAM" id="MobiDB-lite"/>
    </source>
</evidence>
<protein>
    <submittedName>
        <fullName evidence="3">MBL fold metallo-hydrolase</fullName>
    </submittedName>
</protein>
<sequence>MQSFGKAPQGLRLERLQASPLWTPQGLRNRHPVLPGLRDASVPRPTLTDFLCGGAHRVPRGPLPAQDPRDAWRRPPGSGLRATWLGHSTVLVEIAGKRVLTDPVWGTRASPSRLVGPKRFQPVPVALRALPPIDVVVISHDHYDHLDLPTIRALAKTEVPFVTALGVGAHLEAWGVPASRITELDWWETHHLPGSELHITAAPSQHFSGRGLKDRNATLWASMVIASPDHKVFFSGDTGLTTEYADIARRLGPFDLVMLEVGAFHPSWGDIHLGPENALKAWQLLGGGLGGGAFLPVHWGTFSLAMHAWDAPVETLLQLAPQQGVPLLLPQLGAPVEPAHGPLDQPWWRGVDSAALPTTPPADDAPPPALPKGMSWPAD</sequence>
<reference evidence="4" key="1">
    <citation type="submission" date="2019-03" db="EMBL/GenBank/DDBJ databases">
        <title>Aquabacterium pictum sp.nov., the first bacteriochlorophyll a-containing freshwater bacterium in the genus Aquabacterium of the class Betaproteobacteria.</title>
        <authorList>
            <person name="Hirose S."/>
            <person name="Tank M."/>
            <person name="Hara E."/>
            <person name="Tamaki H."/>
            <person name="Takaichi S."/>
            <person name="Haruta S."/>
            <person name="Hanada S."/>
        </authorList>
    </citation>
    <scope>NUCLEOTIDE SEQUENCE [LARGE SCALE GENOMIC DNA]</scope>
    <source>
        <strain evidence="4">W35</strain>
    </source>
</reference>
<feature type="region of interest" description="Disordered" evidence="1">
    <location>
        <begin position="340"/>
        <end position="379"/>
    </location>
</feature>
<dbReference type="PANTHER" id="PTHR15032:SF4">
    <property type="entry name" value="N-ACYL-PHOSPHATIDYLETHANOLAMINE-HYDROLYZING PHOSPHOLIPASE D"/>
    <property type="match status" value="1"/>
</dbReference>
<dbReference type="OrthoDB" id="9805728at2"/>
<keyword evidence="4" id="KW-1185">Reference proteome</keyword>
<dbReference type="EMBL" id="BJCL01000023">
    <property type="protein sequence ID" value="GCL66007.1"/>
    <property type="molecule type" value="Genomic_DNA"/>
</dbReference>
<dbReference type="GO" id="GO:0005737">
    <property type="term" value="C:cytoplasm"/>
    <property type="evidence" value="ECO:0007669"/>
    <property type="project" value="TreeGrafter"/>
</dbReference>
<name>A0A480B0Y3_9BURK</name>
<dbReference type="PANTHER" id="PTHR15032">
    <property type="entry name" value="N-ACYL-PHOSPHATIDYLETHANOLAMINE-HYDROLYZING PHOSPHOLIPASE D"/>
    <property type="match status" value="1"/>
</dbReference>
<dbReference type="InterPro" id="IPR036866">
    <property type="entry name" value="RibonucZ/Hydroxyglut_hydro"/>
</dbReference>
<feature type="domain" description="Metallo-beta-lactamase" evidence="2">
    <location>
        <begin position="98"/>
        <end position="299"/>
    </location>
</feature>
<feature type="compositionally biased region" description="Pro residues" evidence="1">
    <location>
        <begin position="358"/>
        <end position="370"/>
    </location>
</feature>
<dbReference type="SUPFAM" id="SSF56281">
    <property type="entry name" value="Metallo-hydrolase/oxidoreductase"/>
    <property type="match status" value="1"/>
</dbReference>
<evidence type="ECO:0000259" key="2">
    <source>
        <dbReference type="Pfam" id="PF12706"/>
    </source>
</evidence>
<evidence type="ECO:0000313" key="4">
    <source>
        <dbReference type="Proteomes" id="UP000301751"/>
    </source>
</evidence>
<dbReference type="AlphaFoldDB" id="A0A480B0Y3"/>
<dbReference type="Pfam" id="PF12706">
    <property type="entry name" value="Lactamase_B_2"/>
    <property type="match status" value="1"/>
</dbReference>
<dbReference type="GO" id="GO:0016787">
    <property type="term" value="F:hydrolase activity"/>
    <property type="evidence" value="ECO:0007669"/>
    <property type="project" value="UniProtKB-KW"/>
</dbReference>
<dbReference type="Gene3D" id="3.60.15.10">
    <property type="entry name" value="Ribonuclease Z/Hydroxyacylglutathione hydrolase-like"/>
    <property type="match status" value="1"/>
</dbReference>
<dbReference type="InterPro" id="IPR001279">
    <property type="entry name" value="Metallo-B-lactamas"/>
</dbReference>
<gene>
    <name evidence="3" type="ORF">AQPW35_50880</name>
</gene>
<organism evidence="3 4">
    <name type="scientific">Pseudaquabacterium pictum</name>
    <dbReference type="NCBI Taxonomy" id="2315236"/>
    <lineage>
        <taxon>Bacteria</taxon>
        <taxon>Pseudomonadati</taxon>
        <taxon>Pseudomonadota</taxon>
        <taxon>Betaproteobacteria</taxon>
        <taxon>Burkholderiales</taxon>
        <taxon>Sphaerotilaceae</taxon>
        <taxon>Pseudaquabacterium</taxon>
    </lineage>
</organism>
<dbReference type="Proteomes" id="UP000301751">
    <property type="component" value="Unassembled WGS sequence"/>
</dbReference>
<keyword evidence="3" id="KW-0378">Hydrolase</keyword>
<comment type="caution">
    <text evidence="3">The sequence shown here is derived from an EMBL/GenBank/DDBJ whole genome shotgun (WGS) entry which is preliminary data.</text>
</comment>
<evidence type="ECO:0000313" key="3">
    <source>
        <dbReference type="EMBL" id="GCL66007.1"/>
    </source>
</evidence>
<dbReference type="RefSeq" id="WP_137735708.1">
    <property type="nucleotide sequence ID" value="NZ_BJCL01000023.1"/>
</dbReference>
<accession>A0A480B0Y3</accession>